<evidence type="ECO:0000313" key="4">
    <source>
        <dbReference type="Proteomes" id="UP000242180"/>
    </source>
</evidence>
<feature type="region of interest" description="Disordered" evidence="1">
    <location>
        <begin position="306"/>
        <end position="402"/>
    </location>
</feature>
<dbReference type="Proteomes" id="UP000242180">
    <property type="component" value="Unassembled WGS sequence"/>
</dbReference>
<feature type="compositionally biased region" description="Low complexity" evidence="1">
    <location>
        <begin position="316"/>
        <end position="330"/>
    </location>
</feature>
<accession>A0A1X2HAC8</accession>
<feature type="compositionally biased region" description="Basic and acidic residues" evidence="1">
    <location>
        <begin position="194"/>
        <end position="209"/>
    </location>
</feature>
<dbReference type="Pfam" id="PF00855">
    <property type="entry name" value="PWWP"/>
    <property type="match status" value="1"/>
</dbReference>
<feature type="domain" description="PWWP" evidence="2">
    <location>
        <begin position="8"/>
        <end position="71"/>
    </location>
</feature>
<dbReference type="OrthoDB" id="62853at2759"/>
<dbReference type="EMBL" id="MCGN01000006">
    <property type="protein sequence ID" value="ORY95598.1"/>
    <property type="molecule type" value="Genomic_DNA"/>
</dbReference>
<feature type="compositionally biased region" description="Basic residues" evidence="1">
    <location>
        <begin position="128"/>
        <end position="139"/>
    </location>
</feature>
<dbReference type="SUPFAM" id="SSF63748">
    <property type="entry name" value="Tudor/PWWP/MBT"/>
    <property type="match status" value="1"/>
</dbReference>
<dbReference type="STRING" id="13706.A0A1X2HAC8"/>
<dbReference type="Gene3D" id="1.20.930.10">
    <property type="entry name" value="Conserved domain common to transcription factors TFIIS, elongin A, CRSP70"/>
    <property type="match status" value="1"/>
</dbReference>
<feature type="compositionally biased region" description="Acidic residues" evidence="1">
    <location>
        <begin position="103"/>
        <end position="124"/>
    </location>
</feature>
<sequence length="402" mass="45918">MSDFPPTPGTTVFAKLKGFPWWPARVMEDKDIPESVRKDRPKKPNLATVFFYGSRDYGFFGPDHIRPFDREQVEKDLKAKKYKRDVENAVRQALDPSLLAKLEEEEQEESSEEDEEEDEEEEVEEVKPKKRAQPTKKRAASVSASAKPKSNGKKAAAAPPKPPSPKTNRRKSRKHEEEGEEEQEQVQEQKRRKIEPTPAEKKKESHKLQELMNGKTPEQQKEVKEIYFLRHKIQKLVYDKKPGDIPESDYPLISDLLTKVENHTFTQALLKETKVFRVVKAAVDYPFENDTYKLHDRCQQLWDSWKTQFGNNSGKPHPQQQQQQEQRQPQHGNGDNNGAKDVTPPEESPNAQQENEAGLASGNTPNGDIKADQEAWVKGEMEDATGAANEVDEPVKQETSVA</sequence>
<protein>
    <recommendedName>
        <fullName evidence="2">PWWP domain-containing protein</fullName>
    </recommendedName>
</protein>
<keyword evidence="4" id="KW-1185">Reference proteome</keyword>
<feature type="compositionally biased region" description="Basic and acidic residues" evidence="1">
    <location>
        <begin position="369"/>
        <end position="381"/>
    </location>
</feature>
<dbReference type="InParanoid" id="A0A1X2HAC8"/>
<proteinExistence type="predicted"/>
<dbReference type="InterPro" id="IPR000313">
    <property type="entry name" value="PWWP_dom"/>
</dbReference>
<feature type="compositionally biased region" description="Polar residues" evidence="1">
    <location>
        <begin position="349"/>
        <end position="366"/>
    </location>
</feature>
<dbReference type="PROSITE" id="PS50812">
    <property type="entry name" value="PWWP"/>
    <property type="match status" value="1"/>
</dbReference>
<feature type="compositionally biased region" description="Low complexity" evidence="1">
    <location>
        <begin position="140"/>
        <end position="158"/>
    </location>
</feature>
<dbReference type="CDD" id="cd05162">
    <property type="entry name" value="PWWP"/>
    <property type="match status" value="1"/>
</dbReference>
<evidence type="ECO:0000256" key="1">
    <source>
        <dbReference type="SAM" id="MobiDB-lite"/>
    </source>
</evidence>
<organism evidence="3 4">
    <name type="scientific">Syncephalastrum racemosum</name>
    <name type="common">Filamentous fungus</name>
    <dbReference type="NCBI Taxonomy" id="13706"/>
    <lineage>
        <taxon>Eukaryota</taxon>
        <taxon>Fungi</taxon>
        <taxon>Fungi incertae sedis</taxon>
        <taxon>Mucoromycota</taxon>
        <taxon>Mucoromycotina</taxon>
        <taxon>Mucoromycetes</taxon>
        <taxon>Mucorales</taxon>
        <taxon>Syncephalastraceae</taxon>
        <taxon>Syncephalastrum</taxon>
    </lineage>
</organism>
<dbReference type="PANTHER" id="PTHR12550">
    <property type="entry name" value="HEPATOMA-DERIVED GROWTH FACTOR-RELATED"/>
    <property type="match status" value="1"/>
</dbReference>
<dbReference type="PANTHER" id="PTHR12550:SF70">
    <property type="entry name" value="JIL-1 ANCHORING AND STABILIZING PROTEIN, ISOFORM A"/>
    <property type="match status" value="1"/>
</dbReference>
<gene>
    <name evidence="3" type="ORF">BCR43DRAFT_493251</name>
</gene>
<dbReference type="SMART" id="SM00293">
    <property type="entry name" value="PWWP"/>
    <property type="match status" value="1"/>
</dbReference>
<dbReference type="AlphaFoldDB" id="A0A1X2HAC8"/>
<dbReference type="SUPFAM" id="SSF47676">
    <property type="entry name" value="Conserved domain common to transcription factors TFIIS, elongin A, CRSP70"/>
    <property type="match status" value="1"/>
</dbReference>
<dbReference type="InterPro" id="IPR035441">
    <property type="entry name" value="TFIIS/LEDGF_dom_sf"/>
</dbReference>
<evidence type="ECO:0000259" key="2">
    <source>
        <dbReference type="PROSITE" id="PS50812"/>
    </source>
</evidence>
<reference evidence="3 4" key="1">
    <citation type="submission" date="2016-07" db="EMBL/GenBank/DDBJ databases">
        <title>Pervasive Adenine N6-methylation of Active Genes in Fungi.</title>
        <authorList>
            <consortium name="DOE Joint Genome Institute"/>
            <person name="Mondo S.J."/>
            <person name="Dannebaum R.O."/>
            <person name="Kuo R.C."/>
            <person name="Labutti K."/>
            <person name="Haridas S."/>
            <person name="Kuo A."/>
            <person name="Salamov A."/>
            <person name="Ahrendt S.R."/>
            <person name="Lipzen A."/>
            <person name="Sullivan W."/>
            <person name="Andreopoulos W.B."/>
            <person name="Clum A."/>
            <person name="Lindquist E."/>
            <person name="Daum C."/>
            <person name="Ramamoorthy G.K."/>
            <person name="Gryganskyi A."/>
            <person name="Culley D."/>
            <person name="Magnuson J.K."/>
            <person name="James T.Y."/>
            <person name="O'Malley M.A."/>
            <person name="Stajich J.E."/>
            <person name="Spatafora J.W."/>
            <person name="Visel A."/>
            <person name="Grigoriev I.V."/>
        </authorList>
    </citation>
    <scope>NUCLEOTIDE SEQUENCE [LARGE SCALE GENOMIC DNA]</scope>
    <source>
        <strain evidence="3 4">NRRL 2496</strain>
    </source>
</reference>
<feature type="region of interest" description="Disordered" evidence="1">
    <location>
        <begin position="83"/>
        <end position="220"/>
    </location>
</feature>
<name>A0A1X2HAC8_SYNRA</name>
<evidence type="ECO:0000313" key="3">
    <source>
        <dbReference type="EMBL" id="ORY95598.1"/>
    </source>
</evidence>
<dbReference type="OMA" id="WPVIVCD"/>
<comment type="caution">
    <text evidence="3">The sequence shown here is derived from an EMBL/GenBank/DDBJ whole genome shotgun (WGS) entry which is preliminary data.</text>
</comment>
<dbReference type="Gene3D" id="2.30.30.140">
    <property type="match status" value="1"/>
</dbReference>